<name>A0ABZ0W9A5_9BACT</name>
<feature type="signal peptide" evidence="1">
    <location>
        <begin position="1"/>
        <end position="22"/>
    </location>
</feature>
<keyword evidence="1" id="KW-0732">Signal</keyword>
<evidence type="ECO:0000256" key="1">
    <source>
        <dbReference type="SAM" id="SignalP"/>
    </source>
</evidence>
<feature type="chain" id="PRO_5045781029" evidence="1">
    <location>
        <begin position="23"/>
        <end position="460"/>
    </location>
</feature>
<accession>A0ABZ0W9A5</accession>
<dbReference type="PANTHER" id="PTHR37836">
    <property type="entry name" value="LMO1036 PROTEIN"/>
    <property type="match status" value="1"/>
</dbReference>
<dbReference type="EMBL" id="CP139960">
    <property type="protein sequence ID" value="WQD39244.1"/>
    <property type="molecule type" value="Genomic_DNA"/>
</dbReference>
<evidence type="ECO:0000313" key="5">
    <source>
        <dbReference type="Proteomes" id="UP001325680"/>
    </source>
</evidence>
<feature type="domain" description="Apiosidase-like catalytic" evidence="3">
    <location>
        <begin position="29"/>
        <end position="365"/>
    </location>
</feature>
<dbReference type="InterPro" id="IPR025277">
    <property type="entry name" value="Apiosidase-like_cat_dom"/>
</dbReference>
<dbReference type="GO" id="GO:0016787">
    <property type="term" value="F:hydrolase activity"/>
    <property type="evidence" value="ECO:0007669"/>
    <property type="project" value="UniProtKB-KW"/>
</dbReference>
<evidence type="ECO:0000259" key="3">
    <source>
        <dbReference type="Pfam" id="PF13204"/>
    </source>
</evidence>
<evidence type="ECO:0000313" key="4">
    <source>
        <dbReference type="EMBL" id="WQD39244.1"/>
    </source>
</evidence>
<protein>
    <submittedName>
        <fullName evidence="4">Glycoside hydrolase family 140 protein</fullName>
    </submittedName>
</protein>
<sequence>MKRLFVLLFLVIYLCNDGVAQAMQPLKISQNQRFFQTADGKPFFWLGDTGWLLFIKCSREEVLQYLDTRQQQGFNVVQAMVLHTLGAKNVYGAKALKEGDISQPLRTPGASFEDKAAYDFWDHVDFVVREAEKRGIYMALVPVWGSAAKDKAVTAPKAAVFAKFLAERYKGNTNIIWLNGGDIEGNAKADVWEAIGTTIKKYDAHHLMTYHPRGRYSSTDWFHTRKWLDFNMFQSGHRSYAQDTSMKEKHRHGEDNWKFVVTDYNMKPAKPVLDGEPSYENIPYGLHDSLQPRWTAAEVRRYGYWSVFAGGAGFTYGENAIMQFNKMGDTDANFGVFNNWKETINAPGALQMKYLKDLMLSYSYFDRKPAQEIIADNTQKRYNYIIATKGPAYAMAYIYTGRTFKINTAKLGFKLASAQWYSPVDGSTQSVSLKAKTGIVSFDPPGQPKNGNDWVLVLKK</sequence>
<gene>
    <name evidence="4" type="ORF">U0035_03650</name>
</gene>
<keyword evidence="5" id="KW-1185">Reference proteome</keyword>
<dbReference type="InterPro" id="IPR017853">
    <property type="entry name" value="GH"/>
</dbReference>
<dbReference type="Gene3D" id="3.20.20.80">
    <property type="entry name" value="Glycosidases"/>
    <property type="match status" value="1"/>
</dbReference>
<dbReference type="Pfam" id="PF12904">
    <property type="entry name" value="Collagen_bind_2"/>
    <property type="match status" value="1"/>
</dbReference>
<dbReference type="PANTHER" id="PTHR37836:SF3">
    <property type="entry name" value="ENDOGLUCANASE"/>
    <property type="match status" value="1"/>
</dbReference>
<evidence type="ECO:0000259" key="2">
    <source>
        <dbReference type="Pfam" id="PF12904"/>
    </source>
</evidence>
<organism evidence="4 5">
    <name type="scientific">Niabella yanshanensis</name>
    <dbReference type="NCBI Taxonomy" id="577386"/>
    <lineage>
        <taxon>Bacteria</taxon>
        <taxon>Pseudomonadati</taxon>
        <taxon>Bacteroidota</taxon>
        <taxon>Chitinophagia</taxon>
        <taxon>Chitinophagales</taxon>
        <taxon>Chitinophagaceae</taxon>
        <taxon>Niabella</taxon>
    </lineage>
</organism>
<dbReference type="Proteomes" id="UP001325680">
    <property type="component" value="Chromosome"/>
</dbReference>
<dbReference type="Pfam" id="PF13204">
    <property type="entry name" value="Apiosidase"/>
    <property type="match status" value="1"/>
</dbReference>
<keyword evidence="4" id="KW-0378">Hydrolase</keyword>
<dbReference type="InterPro" id="IPR024749">
    <property type="entry name" value="Collagen-bd_put"/>
</dbReference>
<reference evidence="4 5" key="1">
    <citation type="submission" date="2023-12" db="EMBL/GenBank/DDBJ databases">
        <title>Genome sequencing and assembly of bacterial species from a model synthetic community.</title>
        <authorList>
            <person name="Hogle S.L."/>
        </authorList>
    </citation>
    <scope>NUCLEOTIDE SEQUENCE [LARGE SCALE GENOMIC DNA]</scope>
    <source>
        <strain evidence="4 5">HAMBI_3031</strain>
    </source>
</reference>
<proteinExistence type="predicted"/>
<dbReference type="RefSeq" id="WP_114792856.1">
    <property type="nucleotide sequence ID" value="NZ_CP139960.1"/>
</dbReference>
<dbReference type="SUPFAM" id="SSF51445">
    <property type="entry name" value="(Trans)glycosidases"/>
    <property type="match status" value="1"/>
</dbReference>
<feature type="domain" description="Putative collagen-binding" evidence="2">
    <location>
        <begin position="369"/>
        <end position="458"/>
    </location>
</feature>